<keyword evidence="1" id="KW-0732">Signal</keyword>
<dbReference type="AlphaFoldDB" id="A0A0E0FLM2"/>
<sequence>MVALQRGFKTLAVIRTVVLSAAGSHFCAASSSAPQEPRHGPLLARRQQPSARGAWKPVLAAVHGACVGGGVKVVAACAIVEKSRRRWEEESMWGPLLASDF</sequence>
<dbReference type="Gene3D" id="3.90.226.10">
    <property type="entry name" value="2-enoyl-CoA Hydratase, Chain A, domain 1"/>
    <property type="match status" value="1"/>
</dbReference>
<dbReference type="STRING" id="4536.A0A0E0FLM2"/>
<evidence type="ECO:0000313" key="3">
    <source>
        <dbReference type="Proteomes" id="UP000006591"/>
    </source>
</evidence>
<name>A0A0E0FLM2_ORYNI</name>
<evidence type="ECO:0008006" key="4">
    <source>
        <dbReference type="Google" id="ProtNLM"/>
    </source>
</evidence>
<dbReference type="InterPro" id="IPR029045">
    <property type="entry name" value="ClpP/crotonase-like_dom_sf"/>
</dbReference>
<organism evidence="2">
    <name type="scientific">Oryza nivara</name>
    <name type="common">Indian wild rice</name>
    <name type="synonym">Oryza sativa f. spontanea</name>
    <dbReference type="NCBI Taxonomy" id="4536"/>
    <lineage>
        <taxon>Eukaryota</taxon>
        <taxon>Viridiplantae</taxon>
        <taxon>Streptophyta</taxon>
        <taxon>Embryophyta</taxon>
        <taxon>Tracheophyta</taxon>
        <taxon>Spermatophyta</taxon>
        <taxon>Magnoliopsida</taxon>
        <taxon>Liliopsida</taxon>
        <taxon>Poales</taxon>
        <taxon>Poaceae</taxon>
        <taxon>BOP clade</taxon>
        <taxon>Oryzoideae</taxon>
        <taxon>Oryzeae</taxon>
        <taxon>Oryzinae</taxon>
        <taxon>Oryza</taxon>
    </lineage>
</organism>
<proteinExistence type="predicted"/>
<evidence type="ECO:0000313" key="2">
    <source>
        <dbReference type="EnsemblPlants" id="ONIVA01G17970.1"/>
    </source>
</evidence>
<accession>A0A0E0FLM2</accession>
<dbReference type="SUPFAM" id="SSF52096">
    <property type="entry name" value="ClpP/crotonase"/>
    <property type="match status" value="1"/>
</dbReference>
<evidence type="ECO:0000256" key="1">
    <source>
        <dbReference type="SAM" id="SignalP"/>
    </source>
</evidence>
<reference evidence="2" key="2">
    <citation type="submission" date="2018-04" db="EMBL/GenBank/DDBJ databases">
        <title>OnivRS2 (Oryza nivara Reference Sequence Version 2).</title>
        <authorList>
            <person name="Zhang J."/>
            <person name="Kudrna D."/>
            <person name="Lee S."/>
            <person name="Talag J."/>
            <person name="Rajasekar S."/>
            <person name="Welchert J."/>
            <person name="Hsing Y.-I."/>
            <person name="Wing R.A."/>
        </authorList>
    </citation>
    <scope>NUCLEOTIDE SEQUENCE [LARGE SCALE GENOMIC DNA]</scope>
</reference>
<dbReference type="Gramene" id="ONIVA01G17970.1">
    <property type="protein sequence ID" value="ONIVA01G17970.1"/>
    <property type="gene ID" value="ONIVA01G17970"/>
</dbReference>
<reference evidence="2" key="1">
    <citation type="submission" date="2015-04" db="UniProtKB">
        <authorList>
            <consortium name="EnsemblPlants"/>
        </authorList>
    </citation>
    <scope>IDENTIFICATION</scope>
    <source>
        <strain evidence="2">SL10</strain>
    </source>
</reference>
<dbReference type="HOGENOM" id="CLU_2124924_0_0_1"/>
<protein>
    <recommendedName>
        <fullName evidence="4">Secreted protein</fullName>
    </recommendedName>
</protein>
<keyword evidence="3" id="KW-1185">Reference proteome</keyword>
<dbReference type="EnsemblPlants" id="ONIVA01G17970.1">
    <property type="protein sequence ID" value="ONIVA01G17970.1"/>
    <property type="gene ID" value="ONIVA01G17970"/>
</dbReference>
<dbReference type="Proteomes" id="UP000006591">
    <property type="component" value="Chromosome 1"/>
</dbReference>
<feature type="signal peptide" evidence="1">
    <location>
        <begin position="1"/>
        <end position="29"/>
    </location>
</feature>
<feature type="chain" id="PRO_5002359526" description="Secreted protein" evidence="1">
    <location>
        <begin position="30"/>
        <end position="101"/>
    </location>
</feature>